<protein>
    <submittedName>
        <fullName evidence="3">Helix-turn-helix domain-containing protein</fullName>
    </submittedName>
</protein>
<dbReference type="GO" id="GO:0003677">
    <property type="term" value="F:DNA binding"/>
    <property type="evidence" value="ECO:0007669"/>
    <property type="project" value="InterPro"/>
</dbReference>
<feature type="region of interest" description="Disordered" evidence="1">
    <location>
        <begin position="65"/>
        <end position="92"/>
    </location>
</feature>
<sequence>MTQSPLKTPALPAAEVRALSRALSAGDVTVFVDGTALRLPAAARDAVLDLLARLARGEAVSVASAAGDDAGASAAPAPSSSPAASRPAPGASKIPLLTTSQAAAAAGISHTYLRNLTDAGIIPVEYRGTHRRIRLSDVEAWLEQQAAKGTRTGGVQGPGDS</sequence>
<dbReference type="RefSeq" id="WP_210227287.1">
    <property type="nucleotide sequence ID" value="NZ_CP076022.1"/>
</dbReference>
<keyword evidence="4" id="KW-1185">Reference proteome</keyword>
<dbReference type="AlphaFoldDB" id="A0A975R0A0"/>
<dbReference type="InterPro" id="IPR041657">
    <property type="entry name" value="HTH_17"/>
</dbReference>
<reference evidence="3 4" key="1">
    <citation type="submission" date="2021-05" db="EMBL/GenBank/DDBJ databases">
        <title>Novel species in genus Arthrobacter.</title>
        <authorList>
            <person name="Zhang G."/>
        </authorList>
    </citation>
    <scope>NUCLEOTIDE SEQUENCE [LARGE SCALE GENOMIC DNA]</scope>
    <source>
        <strain evidence="4">zg-ZUI227</strain>
    </source>
</reference>
<dbReference type="InterPro" id="IPR036388">
    <property type="entry name" value="WH-like_DNA-bd_sf"/>
</dbReference>
<accession>A0A975R0A0</accession>
<dbReference type="NCBIfam" id="TIGR01764">
    <property type="entry name" value="excise"/>
    <property type="match status" value="1"/>
</dbReference>
<dbReference type="Proteomes" id="UP000676885">
    <property type="component" value="Chromosome"/>
</dbReference>
<evidence type="ECO:0000313" key="3">
    <source>
        <dbReference type="EMBL" id="QWC09977.1"/>
    </source>
</evidence>
<dbReference type="KEGG" id="ajg:KKR91_16265"/>
<evidence type="ECO:0000256" key="1">
    <source>
        <dbReference type="SAM" id="MobiDB-lite"/>
    </source>
</evidence>
<dbReference type="Pfam" id="PF12728">
    <property type="entry name" value="HTH_17"/>
    <property type="match status" value="1"/>
</dbReference>
<dbReference type="EMBL" id="CP076022">
    <property type="protein sequence ID" value="QWC09977.1"/>
    <property type="molecule type" value="Genomic_DNA"/>
</dbReference>
<gene>
    <name evidence="3" type="ORF">KKR91_16265</name>
</gene>
<dbReference type="InterPro" id="IPR010093">
    <property type="entry name" value="SinI_DNA-bd"/>
</dbReference>
<evidence type="ECO:0000313" key="4">
    <source>
        <dbReference type="Proteomes" id="UP000676885"/>
    </source>
</evidence>
<organism evidence="3 4">
    <name type="scientific">Arthrobacter jiangjiafuii</name>
    <dbReference type="NCBI Taxonomy" id="2817475"/>
    <lineage>
        <taxon>Bacteria</taxon>
        <taxon>Bacillati</taxon>
        <taxon>Actinomycetota</taxon>
        <taxon>Actinomycetes</taxon>
        <taxon>Micrococcales</taxon>
        <taxon>Micrococcaceae</taxon>
        <taxon>Arthrobacter</taxon>
    </lineage>
</organism>
<evidence type="ECO:0000259" key="2">
    <source>
        <dbReference type="Pfam" id="PF12728"/>
    </source>
</evidence>
<dbReference type="InterPro" id="IPR009061">
    <property type="entry name" value="DNA-bd_dom_put_sf"/>
</dbReference>
<feature type="domain" description="Helix-turn-helix" evidence="2">
    <location>
        <begin position="96"/>
        <end position="145"/>
    </location>
</feature>
<proteinExistence type="predicted"/>
<dbReference type="Gene3D" id="1.10.10.10">
    <property type="entry name" value="Winged helix-like DNA-binding domain superfamily/Winged helix DNA-binding domain"/>
    <property type="match status" value="1"/>
</dbReference>
<dbReference type="SUPFAM" id="SSF46955">
    <property type="entry name" value="Putative DNA-binding domain"/>
    <property type="match status" value="1"/>
</dbReference>
<name>A0A975R0A0_9MICC</name>